<proteinExistence type="predicted"/>
<evidence type="ECO:0000256" key="1">
    <source>
        <dbReference type="SAM" id="MobiDB-lite"/>
    </source>
</evidence>
<feature type="compositionally biased region" description="Basic and acidic residues" evidence="1">
    <location>
        <begin position="41"/>
        <end position="51"/>
    </location>
</feature>
<organism evidence="2 3">
    <name type="scientific">Oryzias melastigma</name>
    <name type="common">Marine medaka</name>
    <dbReference type="NCBI Taxonomy" id="30732"/>
    <lineage>
        <taxon>Eukaryota</taxon>
        <taxon>Metazoa</taxon>
        <taxon>Chordata</taxon>
        <taxon>Craniata</taxon>
        <taxon>Vertebrata</taxon>
        <taxon>Euteleostomi</taxon>
        <taxon>Actinopterygii</taxon>
        <taxon>Neopterygii</taxon>
        <taxon>Teleostei</taxon>
        <taxon>Neoteleostei</taxon>
        <taxon>Acanthomorphata</taxon>
        <taxon>Ovalentaria</taxon>
        <taxon>Atherinomorphae</taxon>
        <taxon>Beloniformes</taxon>
        <taxon>Adrianichthyidae</taxon>
        <taxon>Oryziinae</taxon>
        <taxon>Oryzias</taxon>
    </lineage>
</organism>
<gene>
    <name evidence="2" type="ORF">FQA47_008645</name>
</gene>
<feature type="region of interest" description="Disordered" evidence="1">
    <location>
        <begin position="41"/>
        <end position="127"/>
    </location>
</feature>
<sequence>MEIYVSKVAEPGLYGQRQNPEFKVRSMDPRVVEVKERLEHFNQETLERFPDLEELEEFGSGEEDGSTEECDDEDGCQNSGDGQEGNPHGGESIYTESTGRQPEENPSKPPPVRPTDAKGGKREKCQTRRHVDSIRNLQIGGLHRQHHQRGCLHKLIACLLIYKELYLLLPKRCLELDLYAKEPRSSLINSPTHLL</sequence>
<comment type="caution">
    <text evidence="2">The sequence shown here is derived from an EMBL/GenBank/DDBJ whole genome shotgun (WGS) entry which is preliminary data.</text>
</comment>
<dbReference type="Proteomes" id="UP000646548">
    <property type="component" value="Unassembled WGS sequence"/>
</dbReference>
<evidence type="ECO:0000313" key="2">
    <source>
        <dbReference type="EMBL" id="KAF6728497.1"/>
    </source>
</evidence>
<accession>A0A834CA27</accession>
<dbReference type="EMBL" id="WKFB01000281">
    <property type="protein sequence ID" value="KAF6728497.1"/>
    <property type="molecule type" value="Genomic_DNA"/>
</dbReference>
<feature type="compositionally biased region" description="Basic and acidic residues" evidence="1">
    <location>
        <begin position="115"/>
        <end position="127"/>
    </location>
</feature>
<feature type="compositionally biased region" description="Acidic residues" evidence="1">
    <location>
        <begin position="52"/>
        <end position="75"/>
    </location>
</feature>
<protein>
    <submittedName>
        <fullName evidence="2">Glypican-5</fullName>
    </submittedName>
</protein>
<evidence type="ECO:0000313" key="3">
    <source>
        <dbReference type="Proteomes" id="UP000646548"/>
    </source>
</evidence>
<dbReference type="AlphaFoldDB" id="A0A834CA27"/>
<name>A0A834CA27_ORYME</name>
<reference evidence="2" key="1">
    <citation type="journal article" name="BMC Genomics">
        <title>Long-read sequencing and de novo genome assembly of marine medaka (Oryzias melastigma).</title>
        <authorList>
            <person name="Liang P."/>
            <person name="Saqib H.S.A."/>
            <person name="Ni X."/>
            <person name="Shen Y."/>
        </authorList>
    </citation>
    <scope>NUCLEOTIDE SEQUENCE</scope>
    <source>
        <strain evidence="2">Bigg-433</strain>
    </source>
</reference>